<dbReference type="GO" id="GO:0000785">
    <property type="term" value="C:chromatin"/>
    <property type="evidence" value="ECO:0007669"/>
    <property type="project" value="TreeGrafter"/>
</dbReference>
<dbReference type="PANTHER" id="PTHR10782:SF4">
    <property type="entry name" value="TONALLI, ISOFORM E"/>
    <property type="match status" value="1"/>
</dbReference>
<dbReference type="GO" id="GO:0061665">
    <property type="term" value="F:SUMO ligase activity"/>
    <property type="evidence" value="ECO:0007669"/>
    <property type="project" value="TreeGrafter"/>
</dbReference>
<dbReference type="AlphaFoldDB" id="A0A0B7NP59"/>
<dbReference type="Pfam" id="PF02891">
    <property type="entry name" value="zf-MIZ"/>
    <property type="match status" value="1"/>
</dbReference>
<evidence type="ECO:0000313" key="8">
    <source>
        <dbReference type="Proteomes" id="UP000054107"/>
    </source>
</evidence>
<keyword evidence="3" id="KW-0862">Zinc</keyword>
<dbReference type="InterPro" id="IPR004181">
    <property type="entry name" value="Znf_MIZ"/>
</dbReference>
<dbReference type="Gene3D" id="3.30.40.10">
    <property type="entry name" value="Zinc/RING finger domain, C3HC4 (zinc finger)"/>
    <property type="match status" value="1"/>
</dbReference>
<evidence type="ECO:0000256" key="1">
    <source>
        <dbReference type="ARBA" id="ARBA00022723"/>
    </source>
</evidence>
<accession>A0A0B7NP59</accession>
<keyword evidence="8" id="KW-1185">Reference proteome</keyword>
<organism evidence="7 8">
    <name type="scientific">Parasitella parasitica</name>
    <dbReference type="NCBI Taxonomy" id="35722"/>
    <lineage>
        <taxon>Eukaryota</taxon>
        <taxon>Fungi</taxon>
        <taxon>Fungi incertae sedis</taxon>
        <taxon>Mucoromycota</taxon>
        <taxon>Mucoromycotina</taxon>
        <taxon>Mucoromycetes</taxon>
        <taxon>Mucorales</taxon>
        <taxon>Mucorineae</taxon>
        <taxon>Mucoraceae</taxon>
        <taxon>Parasitella</taxon>
    </lineage>
</organism>
<evidence type="ECO:0000256" key="3">
    <source>
        <dbReference type="ARBA" id="ARBA00022833"/>
    </source>
</evidence>
<feature type="region of interest" description="Disordered" evidence="5">
    <location>
        <begin position="569"/>
        <end position="588"/>
    </location>
</feature>
<protein>
    <recommendedName>
        <fullName evidence="6">SP-RING-type domain-containing protein</fullName>
    </recommendedName>
</protein>
<dbReference type="OrthoDB" id="28127at2759"/>
<evidence type="ECO:0000259" key="6">
    <source>
        <dbReference type="PROSITE" id="PS51044"/>
    </source>
</evidence>
<evidence type="ECO:0000256" key="2">
    <source>
        <dbReference type="ARBA" id="ARBA00022771"/>
    </source>
</evidence>
<evidence type="ECO:0000256" key="5">
    <source>
        <dbReference type="SAM" id="MobiDB-lite"/>
    </source>
</evidence>
<dbReference type="STRING" id="35722.A0A0B7NP59"/>
<dbReference type="PROSITE" id="PS51044">
    <property type="entry name" value="ZF_SP_RING"/>
    <property type="match status" value="1"/>
</dbReference>
<keyword evidence="1" id="KW-0479">Metal-binding</keyword>
<dbReference type="InterPro" id="IPR013083">
    <property type="entry name" value="Znf_RING/FYVE/PHD"/>
</dbReference>
<sequence>MNFTLYKRRKQRQKPNILTIEQSRELGYLAGNKLMKNVTDQGLIPINLFRLRKRKLEAIYRYLFSHQLTHDREPNIEALQTHQLAEYLLNTIYPGYPACKAKNLAYTDYRECREKELGQINPLAYDYVPTTEVYDRLDEIYRIDVNWQEYPKITPSIDMSVPAIKKSLERIRIAHNDKSTGGIEYHLYFWNSTRTLIKPHCKSLRLNSEETWTAKKEKVVSEGFMHIDITENLKKSLARPSRKAKNPITYPQKDIVASINAPPSVLTSNSSVTNTKASDKMAVSVTTTTPPSVIDHNKTMSLDKHTAKSKSRPPERMIKLEVELQDNEEYNISHISISAVVKKSTDELVCELYLQATTECISRSIRKSIFPLDTQQMIIHLLKQYHRAEGPEAKLKNAESMYMTCQSNTMLAAKNDNSSEEEYEENELDETVSLIDFNTGRRIRHPIKSLHCRHRTCFDAASFFDYHADIKLWHCPICNVHIKSFEVLRLQMNAMQRTLLKFYVTQKELRIDYTIKEALNQHPDQDKLFIFGDALLSEDELFGGASLIMDDLSGELILEIDHDGEFGYSRRRKRSSKKQEQGSSETHPVQKRIKILTHVM</sequence>
<evidence type="ECO:0000256" key="4">
    <source>
        <dbReference type="PROSITE-ProRule" id="PRU00452"/>
    </source>
</evidence>
<dbReference type="GO" id="GO:0016925">
    <property type="term" value="P:protein sumoylation"/>
    <property type="evidence" value="ECO:0007669"/>
    <property type="project" value="TreeGrafter"/>
</dbReference>
<gene>
    <name evidence="7" type="primary">PARPA_11446.1 scaffold 44122</name>
</gene>
<name>A0A0B7NP59_9FUNG</name>
<dbReference type="PANTHER" id="PTHR10782">
    <property type="entry name" value="ZINC FINGER MIZ DOMAIN-CONTAINING PROTEIN"/>
    <property type="match status" value="1"/>
</dbReference>
<dbReference type="GO" id="GO:0008270">
    <property type="term" value="F:zinc ion binding"/>
    <property type="evidence" value="ECO:0007669"/>
    <property type="project" value="UniProtKB-KW"/>
</dbReference>
<reference evidence="7" key="1">
    <citation type="submission" date="2014-09" db="EMBL/GenBank/DDBJ databases">
        <authorList>
            <person name="Ellenberger Sabrina"/>
        </authorList>
    </citation>
    <scope>NUCLEOTIDE SEQUENCE [LARGE SCALE GENOMIC DNA]</scope>
    <source>
        <strain evidence="7">CBS 412.66</strain>
    </source>
</reference>
<dbReference type="Proteomes" id="UP000054107">
    <property type="component" value="Unassembled WGS sequence"/>
</dbReference>
<proteinExistence type="predicted"/>
<dbReference type="EMBL" id="LN733615">
    <property type="protein sequence ID" value="CEP17153.1"/>
    <property type="molecule type" value="Genomic_DNA"/>
</dbReference>
<evidence type="ECO:0000313" key="7">
    <source>
        <dbReference type="EMBL" id="CEP17153.1"/>
    </source>
</evidence>
<keyword evidence="2 4" id="KW-0863">Zinc-finger</keyword>
<feature type="domain" description="SP-RING-type" evidence="6">
    <location>
        <begin position="419"/>
        <end position="504"/>
    </location>
</feature>